<dbReference type="GO" id="GO:0003677">
    <property type="term" value="F:DNA binding"/>
    <property type="evidence" value="ECO:0007669"/>
    <property type="project" value="UniProtKB-KW"/>
</dbReference>
<sequence>MEDPESEALELRILRSIRRVIRAIDLESKRLETQYEITGPQLRCLAELSRSERETASRLARSLHLSASTVVGILDRLEQKGWVERERDASDRRVLWTRLTERGRDLLESAPSPLQEKLSQGLESLTALERATIALSLERLVGLIEAENLDAAPILETGPITPPNAKGT</sequence>
<feature type="domain" description="HTH marR-type" evidence="4">
    <location>
        <begin position="10"/>
        <end position="142"/>
    </location>
</feature>
<gene>
    <name evidence="5" type="ORF">KDA27_07005</name>
</gene>
<evidence type="ECO:0000259" key="4">
    <source>
        <dbReference type="PROSITE" id="PS50995"/>
    </source>
</evidence>
<proteinExistence type="predicted"/>
<comment type="caution">
    <text evidence="5">The sequence shown here is derived from an EMBL/GenBank/DDBJ whole genome shotgun (WGS) entry which is preliminary data.</text>
</comment>
<dbReference type="InterPro" id="IPR036390">
    <property type="entry name" value="WH_DNA-bd_sf"/>
</dbReference>
<keyword evidence="3" id="KW-0804">Transcription</keyword>
<accession>A0A956NAV6</accession>
<dbReference type="InterPro" id="IPR023187">
    <property type="entry name" value="Tscrpt_reg_MarR-type_CS"/>
</dbReference>
<keyword evidence="2" id="KW-0238">DNA-binding</keyword>
<dbReference type="GO" id="GO:0003700">
    <property type="term" value="F:DNA-binding transcription factor activity"/>
    <property type="evidence" value="ECO:0007669"/>
    <property type="project" value="InterPro"/>
</dbReference>
<dbReference type="SUPFAM" id="SSF46785">
    <property type="entry name" value="Winged helix' DNA-binding domain"/>
    <property type="match status" value="1"/>
</dbReference>
<evidence type="ECO:0000256" key="1">
    <source>
        <dbReference type="ARBA" id="ARBA00023015"/>
    </source>
</evidence>
<dbReference type="Gene3D" id="1.10.10.10">
    <property type="entry name" value="Winged helix-like DNA-binding domain superfamily/Winged helix DNA-binding domain"/>
    <property type="match status" value="1"/>
</dbReference>
<evidence type="ECO:0000313" key="6">
    <source>
        <dbReference type="Proteomes" id="UP000739538"/>
    </source>
</evidence>
<organism evidence="5 6">
    <name type="scientific">Eiseniibacteriota bacterium</name>
    <dbReference type="NCBI Taxonomy" id="2212470"/>
    <lineage>
        <taxon>Bacteria</taxon>
        <taxon>Candidatus Eiseniibacteriota</taxon>
    </lineage>
</organism>
<dbReference type="PANTHER" id="PTHR42756">
    <property type="entry name" value="TRANSCRIPTIONAL REGULATOR, MARR"/>
    <property type="match status" value="1"/>
</dbReference>
<reference evidence="5" key="1">
    <citation type="submission" date="2020-04" db="EMBL/GenBank/DDBJ databases">
        <authorList>
            <person name="Zhang T."/>
        </authorList>
    </citation>
    <scope>NUCLEOTIDE SEQUENCE</scope>
    <source>
        <strain evidence="5">HKST-UBA02</strain>
    </source>
</reference>
<dbReference type="PANTHER" id="PTHR42756:SF1">
    <property type="entry name" value="TRANSCRIPTIONAL REPRESSOR OF EMRAB OPERON"/>
    <property type="match status" value="1"/>
</dbReference>
<dbReference type="Proteomes" id="UP000739538">
    <property type="component" value="Unassembled WGS sequence"/>
</dbReference>
<dbReference type="EMBL" id="JAGQHS010000025">
    <property type="protein sequence ID" value="MCA9755533.1"/>
    <property type="molecule type" value="Genomic_DNA"/>
</dbReference>
<reference evidence="5" key="2">
    <citation type="journal article" date="2021" name="Microbiome">
        <title>Successional dynamics and alternative stable states in a saline activated sludge microbial community over 9 years.</title>
        <authorList>
            <person name="Wang Y."/>
            <person name="Ye J."/>
            <person name="Ju F."/>
            <person name="Liu L."/>
            <person name="Boyd J.A."/>
            <person name="Deng Y."/>
            <person name="Parks D.H."/>
            <person name="Jiang X."/>
            <person name="Yin X."/>
            <person name="Woodcroft B.J."/>
            <person name="Tyson G.W."/>
            <person name="Hugenholtz P."/>
            <person name="Polz M.F."/>
            <person name="Zhang T."/>
        </authorList>
    </citation>
    <scope>NUCLEOTIDE SEQUENCE</scope>
    <source>
        <strain evidence="5">HKST-UBA02</strain>
    </source>
</reference>
<dbReference type="InterPro" id="IPR000835">
    <property type="entry name" value="HTH_MarR-typ"/>
</dbReference>
<dbReference type="PROSITE" id="PS50995">
    <property type="entry name" value="HTH_MARR_2"/>
    <property type="match status" value="1"/>
</dbReference>
<dbReference type="SMART" id="SM00347">
    <property type="entry name" value="HTH_MARR"/>
    <property type="match status" value="1"/>
</dbReference>
<dbReference type="PROSITE" id="PS01117">
    <property type="entry name" value="HTH_MARR_1"/>
    <property type="match status" value="1"/>
</dbReference>
<protein>
    <submittedName>
        <fullName evidence="5">MarR family transcriptional regulator</fullName>
    </submittedName>
</protein>
<keyword evidence="1" id="KW-0805">Transcription regulation</keyword>
<dbReference type="AlphaFoldDB" id="A0A956NAV6"/>
<evidence type="ECO:0000313" key="5">
    <source>
        <dbReference type="EMBL" id="MCA9755533.1"/>
    </source>
</evidence>
<evidence type="ECO:0000256" key="2">
    <source>
        <dbReference type="ARBA" id="ARBA00023125"/>
    </source>
</evidence>
<dbReference type="PRINTS" id="PR00598">
    <property type="entry name" value="HTHMARR"/>
</dbReference>
<dbReference type="Pfam" id="PF01047">
    <property type="entry name" value="MarR"/>
    <property type="match status" value="1"/>
</dbReference>
<evidence type="ECO:0000256" key="3">
    <source>
        <dbReference type="ARBA" id="ARBA00023163"/>
    </source>
</evidence>
<dbReference type="InterPro" id="IPR036388">
    <property type="entry name" value="WH-like_DNA-bd_sf"/>
</dbReference>
<name>A0A956NAV6_UNCEI</name>